<dbReference type="EnsemblMetazoa" id="CPIJ013079-RA">
    <property type="protein sequence ID" value="CPIJ013079-PA"/>
    <property type="gene ID" value="CPIJ013079"/>
</dbReference>
<reference evidence="2" key="1">
    <citation type="submission" date="2007-03" db="EMBL/GenBank/DDBJ databases">
        <title>Annotation of Culex pipiens quinquefasciatus.</title>
        <authorList>
            <consortium name="The Broad Institute Genome Sequencing Platform"/>
            <person name="Atkinson P.W."/>
            <person name="Hemingway J."/>
            <person name="Christensen B.M."/>
            <person name="Higgs S."/>
            <person name="Kodira C."/>
            <person name="Hannick L."/>
            <person name="Megy K."/>
            <person name="O'Leary S."/>
            <person name="Pearson M."/>
            <person name="Haas B.J."/>
            <person name="Mauceli E."/>
            <person name="Wortman J.R."/>
            <person name="Lee N.H."/>
            <person name="Guigo R."/>
            <person name="Stanke M."/>
            <person name="Alvarado L."/>
            <person name="Amedeo P."/>
            <person name="Antoine C.H."/>
            <person name="Arensburger P."/>
            <person name="Bidwell S.L."/>
            <person name="Crawford M."/>
            <person name="Camaro F."/>
            <person name="Devon K."/>
            <person name="Engels R."/>
            <person name="Hammond M."/>
            <person name="Howarth C."/>
            <person name="Koehrsen M."/>
            <person name="Lawson D."/>
            <person name="Montgomery P."/>
            <person name="Nene V."/>
            <person name="Nusbaum C."/>
            <person name="Puiu D."/>
            <person name="Romero-Severson J."/>
            <person name="Severson D.W."/>
            <person name="Shumway M."/>
            <person name="Sisk P."/>
            <person name="Stolte C."/>
            <person name="Zeng Q."/>
            <person name="Eisenstadt E."/>
            <person name="Fraser-Liggett C."/>
            <person name="Strausberg R."/>
            <person name="Galagan J."/>
            <person name="Birren B."/>
            <person name="Collins F.H."/>
        </authorList>
    </citation>
    <scope>NUCLEOTIDE SEQUENCE [LARGE SCALE GENOMIC DNA]</scope>
    <source>
        <strain evidence="2">JHB</strain>
    </source>
</reference>
<reference evidence="3" key="2">
    <citation type="submission" date="2021-02" db="UniProtKB">
        <authorList>
            <consortium name="EnsemblMetazoa"/>
        </authorList>
    </citation>
    <scope>IDENTIFICATION</scope>
    <source>
        <strain evidence="3">JHB</strain>
    </source>
</reference>
<dbReference type="OrthoDB" id="6357691at2759"/>
<accession>B0X159</accession>
<evidence type="ECO:0000256" key="1">
    <source>
        <dbReference type="SAM" id="MobiDB-lite"/>
    </source>
</evidence>
<dbReference type="eggNOG" id="ENOG502STVX">
    <property type="taxonomic scope" value="Eukaryota"/>
</dbReference>
<dbReference type="InParanoid" id="B0X159"/>
<protein>
    <submittedName>
        <fullName evidence="2 3">Uncharacterized protein</fullName>
    </submittedName>
</protein>
<feature type="compositionally biased region" description="Low complexity" evidence="1">
    <location>
        <begin position="45"/>
        <end position="55"/>
    </location>
</feature>
<name>B0X159_CULQU</name>
<dbReference type="OMA" id="FAMQTRN"/>
<feature type="region of interest" description="Disordered" evidence="1">
    <location>
        <begin position="45"/>
        <end position="70"/>
    </location>
</feature>
<dbReference type="KEGG" id="cqu:CpipJ_CPIJ013079"/>
<gene>
    <name evidence="3" type="primary">6046138</name>
    <name evidence="2" type="ORF">CpipJ_CPIJ013079</name>
</gene>
<dbReference type="VEuPathDB" id="VectorBase:CPIJ013079"/>
<keyword evidence="4" id="KW-1185">Reference proteome</keyword>
<evidence type="ECO:0000313" key="2">
    <source>
        <dbReference type="EMBL" id="EDS38508.1"/>
    </source>
</evidence>
<dbReference type="HOGENOM" id="CLU_1251583_0_0_1"/>
<dbReference type="Gene3D" id="3.90.1720.10">
    <property type="entry name" value="endopeptidase domain like (from Nostoc punctiforme)"/>
    <property type="match status" value="1"/>
</dbReference>
<dbReference type="AlphaFoldDB" id="B0X159"/>
<dbReference type="Proteomes" id="UP000002320">
    <property type="component" value="Unassembled WGS sequence"/>
</dbReference>
<dbReference type="EMBL" id="DS232254">
    <property type="protein sequence ID" value="EDS38508.1"/>
    <property type="molecule type" value="Genomic_DNA"/>
</dbReference>
<evidence type="ECO:0000313" key="3">
    <source>
        <dbReference type="EnsemblMetazoa" id="CPIJ013079-PA"/>
    </source>
</evidence>
<sequence length="250" mass="28228">MLLSRRFLSPQISLSRRNTLEKVKVMGTMIRRNSLNISFGKWRTNSSPGSVENGPPGSPSPPVVTRKGSSSFGSSVAIQKLRESKWFDAGEERIFCAVIEDGFLVELRHPVTGESWYGVAAIEAKKSIKPTAANIKIYSVKLSDSSSNKRLKIYNTSLDQLWAQGYRIRINNLCDKAKKPHSEKDILAQIKYATKTKMAFHNSQHFVEFCRYGDRPQDNRKRQISECAKWGGTNMGATIIYFAMQTRNSK</sequence>
<evidence type="ECO:0000313" key="4">
    <source>
        <dbReference type="Proteomes" id="UP000002320"/>
    </source>
</evidence>
<dbReference type="VEuPathDB" id="VectorBase:CQUJHB017970"/>
<proteinExistence type="predicted"/>
<organism>
    <name type="scientific">Culex quinquefasciatus</name>
    <name type="common">Southern house mosquito</name>
    <name type="synonym">Culex pungens</name>
    <dbReference type="NCBI Taxonomy" id="7176"/>
    <lineage>
        <taxon>Eukaryota</taxon>
        <taxon>Metazoa</taxon>
        <taxon>Ecdysozoa</taxon>
        <taxon>Arthropoda</taxon>
        <taxon>Hexapoda</taxon>
        <taxon>Insecta</taxon>
        <taxon>Pterygota</taxon>
        <taxon>Neoptera</taxon>
        <taxon>Endopterygota</taxon>
        <taxon>Diptera</taxon>
        <taxon>Nematocera</taxon>
        <taxon>Culicoidea</taxon>
        <taxon>Culicidae</taxon>
        <taxon>Culicinae</taxon>
        <taxon>Culicini</taxon>
        <taxon>Culex</taxon>
        <taxon>Culex</taxon>
    </lineage>
</organism>